<dbReference type="Gene3D" id="3.40.50.2000">
    <property type="entry name" value="Glycogen Phosphorylase B"/>
    <property type="match status" value="2"/>
</dbReference>
<dbReference type="Pfam" id="PF13692">
    <property type="entry name" value="Glyco_trans_1_4"/>
    <property type="match status" value="1"/>
</dbReference>
<dbReference type="AlphaFoldDB" id="A0A6N8SG32"/>
<dbReference type="PANTHER" id="PTHR45947:SF3">
    <property type="entry name" value="SULFOQUINOVOSYL TRANSFERASE SQD2"/>
    <property type="match status" value="1"/>
</dbReference>
<dbReference type="EMBL" id="WUMK01000005">
    <property type="protein sequence ID" value="MXN46578.1"/>
    <property type="molecule type" value="Genomic_DNA"/>
</dbReference>
<dbReference type="CDD" id="cd03801">
    <property type="entry name" value="GT4_PimA-like"/>
    <property type="match status" value="1"/>
</dbReference>
<dbReference type="GO" id="GO:0016757">
    <property type="term" value="F:glycosyltransferase activity"/>
    <property type="evidence" value="ECO:0007669"/>
    <property type="project" value="TreeGrafter"/>
</dbReference>
<comment type="caution">
    <text evidence="1">The sequence shown here is derived from an EMBL/GenBank/DDBJ whole genome shotgun (WGS) entry which is preliminary data.</text>
</comment>
<dbReference type="PANTHER" id="PTHR45947">
    <property type="entry name" value="SULFOQUINOVOSYL TRANSFERASE SQD2"/>
    <property type="match status" value="1"/>
</dbReference>
<dbReference type="SUPFAM" id="SSF53756">
    <property type="entry name" value="UDP-Glycosyltransferase/glycogen phosphorylase"/>
    <property type="match status" value="1"/>
</dbReference>
<gene>
    <name evidence="1" type="ORF">GR138_15390</name>
</gene>
<protein>
    <submittedName>
        <fullName evidence="1">Glycosyltransferase</fullName>
    </submittedName>
</protein>
<dbReference type="Proteomes" id="UP000435802">
    <property type="component" value="Unassembled WGS sequence"/>
</dbReference>
<organism evidence="1 2">
    <name type="scientific">Shinella kummerowiae</name>
    <dbReference type="NCBI Taxonomy" id="417745"/>
    <lineage>
        <taxon>Bacteria</taxon>
        <taxon>Pseudomonadati</taxon>
        <taxon>Pseudomonadota</taxon>
        <taxon>Alphaproteobacteria</taxon>
        <taxon>Hyphomicrobiales</taxon>
        <taxon>Rhizobiaceae</taxon>
        <taxon>Shinella</taxon>
    </lineage>
</organism>
<keyword evidence="2" id="KW-1185">Reference proteome</keyword>
<reference evidence="1 2" key="1">
    <citation type="submission" date="2019-12" db="EMBL/GenBank/DDBJ databases">
        <title>Shinella kummerowiae sp. nov., a symbiotic bacterium isolated from root nodules of the herbal legume Kummerowia stipulacea.</title>
        <authorList>
            <person name="Gao J."/>
        </authorList>
    </citation>
    <scope>NUCLEOTIDE SEQUENCE [LARGE SCALE GENOMIC DNA]</scope>
    <source>
        <strain evidence="1 2">CCBAU 25048</strain>
    </source>
</reference>
<keyword evidence="1" id="KW-0808">Transferase</keyword>
<dbReference type="InterPro" id="IPR050194">
    <property type="entry name" value="Glycosyltransferase_grp1"/>
</dbReference>
<sequence>MKIAFYAPLKSPEHPVPSGDRLMARQIIACLRRAGHEVELASELRALLADSADEAGYAALQSRAEGEIVRLSARWRDEGVPDLWFCYHLYYKAPDLLGPALCKTFGLPYVTVEASYSHRRNIGIWRDMQARVLDAIRGATVNIGLTARDMQGISEVAPDAAIAPLKPFIDDGIFTGNVASPEPYHLVTVAMMRPGDKMESYRALAASLRQITDLPWRLSVVGDGPARGDVMALFAGFAGSRIEWLGQKQPSDVAKILARGALYVWPGCGEAYGLAYLEAQAAGLPVVAWATAGVPEVVENGVSGLLTAHGDHAAYAAAIRALLCDEQKRRHMAEDARGRVVNAHSLSAATQTLDAILRRHIGERKQ</sequence>
<proteinExistence type="predicted"/>
<dbReference type="OrthoDB" id="5443996at2"/>
<name>A0A6N8SG32_9HYPH</name>
<dbReference type="RefSeq" id="WP_160860105.1">
    <property type="nucleotide sequence ID" value="NZ_WUMK01000005.1"/>
</dbReference>
<evidence type="ECO:0000313" key="2">
    <source>
        <dbReference type="Proteomes" id="UP000435802"/>
    </source>
</evidence>
<accession>A0A6N8SG32</accession>
<evidence type="ECO:0000313" key="1">
    <source>
        <dbReference type="EMBL" id="MXN46578.1"/>
    </source>
</evidence>